<proteinExistence type="predicted"/>
<feature type="chain" id="PRO_5047420058" evidence="1">
    <location>
        <begin position="21"/>
        <end position="83"/>
    </location>
</feature>
<dbReference type="InterPro" id="IPR047737">
    <property type="entry name" value="LysC"/>
</dbReference>
<evidence type="ECO:0000313" key="3">
    <source>
        <dbReference type="Proteomes" id="UP001589769"/>
    </source>
</evidence>
<dbReference type="InterPro" id="IPR058979">
    <property type="entry name" value="LysC-like"/>
</dbReference>
<dbReference type="EMBL" id="JBHLWA010000001">
    <property type="protein sequence ID" value="MFC0322064.1"/>
    <property type="molecule type" value="Genomic_DNA"/>
</dbReference>
<comment type="caution">
    <text evidence="2">The sequence shown here is derived from an EMBL/GenBank/DDBJ whole genome shotgun (WGS) entry which is preliminary data.</text>
</comment>
<dbReference type="Pfam" id="PF23793">
    <property type="entry name" value="LysC"/>
    <property type="match status" value="1"/>
</dbReference>
<accession>A0ABV6HTU9</accession>
<organism evidence="2 3">
    <name type="scientific">Gallibacterium melopsittaci</name>
    <dbReference type="NCBI Taxonomy" id="516063"/>
    <lineage>
        <taxon>Bacteria</taxon>
        <taxon>Pseudomonadati</taxon>
        <taxon>Pseudomonadota</taxon>
        <taxon>Gammaproteobacteria</taxon>
        <taxon>Pasteurellales</taxon>
        <taxon>Pasteurellaceae</taxon>
        <taxon>Gallibacterium</taxon>
    </lineage>
</organism>
<protein>
    <submittedName>
        <fullName evidence="2">Rz1-like lysis system protein LysC</fullName>
    </submittedName>
</protein>
<evidence type="ECO:0000313" key="2">
    <source>
        <dbReference type="EMBL" id="MFC0322064.1"/>
    </source>
</evidence>
<dbReference type="PROSITE" id="PS51257">
    <property type="entry name" value="PROKAR_LIPOPROTEIN"/>
    <property type="match status" value="1"/>
</dbReference>
<reference evidence="2 3" key="1">
    <citation type="submission" date="2024-09" db="EMBL/GenBank/DDBJ databases">
        <authorList>
            <person name="Sun Q."/>
            <person name="Mori K."/>
        </authorList>
    </citation>
    <scope>NUCLEOTIDE SEQUENCE [LARGE SCALE GENOMIC DNA]</scope>
    <source>
        <strain evidence="2 3">CCM 7538</strain>
    </source>
</reference>
<name>A0ABV6HTU9_9PAST</name>
<keyword evidence="3" id="KW-1185">Reference proteome</keyword>
<gene>
    <name evidence="2" type="primary">lysC</name>
    <name evidence="2" type="ORF">ACFFHT_00545</name>
</gene>
<dbReference type="Proteomes" id="UP001589769">
    <property type="component" value="Unassembled WGS sequence"/>
</dbReference>
<evidence type="ECO:0000256" key="1">
    <source>
        <dbReference type="SAM" id="SignalP"/>
    </source>
</evidence>
<sequence>MKTIKTGVISLCLAILAACSTPKKSTTNHLICPQSNQCQTPVISIKTNGDLVTTLTDTLNTIEICKIEKQALIDCIENKDGSN</sequence>
<feature type="signal peptide" evidence="1">
    <location>
        <begin position="1"/>
        <end position="20"/>
    </location>
</feature>
<dbReference type="NCBIfam" id="NF038368">
    <property type="entry name" value="P2_Rz1"/>
    <property type="match status" value="1"/>
</dbReference>
<dbReference type="RefSeq" id="WP_382372455.1">
    <property type="nucleotide sequence ID" value="NZ_JBHLWA010000001.1"/>
</dbReference>
<keyword evidence="1" id="KW-0732">Signal</keyword>